<keyword evidence="7 10" id="KW-0808">Transferase</keyword>
<evidence type="ECO:0000259" key="11">
    <source>
        <dbReference type="PROSITE" id="PS51278"/>
    </source>
</evidence>
<dbReference type="GO" id="GO:0006047">
    <property type="term" value="P:UDP-N-acetylglucosamine metabolic process"/>
    <property type="evidence" value="ECO:0007669"/>
    <property type="project" value="TreeGrafter"/>
</dbReference>
<dbReference type="PROSITE" id="PS51278">
    <property type="entry name" value="GATASE_TYPE_2"/>
    <property type="match status" value="1"/>
</dbReference>
<feature type="active site" description="Nucleophile; for GATase activity" evidence="10">
    <location>
        <position position="2"/>
    </location>
</feature>
<dbReference type="SUPFAM" id="SSF53697">
    <property type="entry name" value="SIS domain"/>
    <property type="match status" value="1"/>
</dbReference>
<evidence type="ECO:0000256" key="3">
    <source>
        <dbReference type="ARBA" id="ARBA00012916"/>
    </source>
</evidence>
<dbReference type="PANTHER" id="PTHR10937:SF0">
    <property type="entry name" value="GLUTAMINE--FRUCTOSE-6-PHOSPHATE TRANSAMINASE (ISOMERIZING)"/>
    <property type="match status" value="1"/>
</dbReference>
<comment type="subcellular location">
    <subcellularLocation>
        <location evidence="2 10">Cytoplasm</location>
    </subcellularLocation>
</comment>
<dbReference type="InterPro" id="IPR017932">
    <property type="entry name" value="GATase_2_dom"/>
</dbReference>
<evidence type="ECO:0000256" key="9">
    <source>
        <dbReference type="ARBA" id="ARBA00022962"/>
    </source>
</evidence>
<protein>
    <recommendedName>
        <fullName evidence="4 10">Glutamine--fructose-6-phosphate aminotransferase [isomerizing]</fullName>
        <ecNumber evidence="3 10">2.6.1.16</ecNumber>
    </recommendedName>
    <alternativeName>
        <fullName evidence="10">D-fructose-6-phosphate amidotransferase</fullName>
    </alternativeName>
    <alternativeName>
        <fullName evidence="10">GFAT</fullName>
    </alternativeName>
    <alternativeName>
        <fullName evidence="10">Glucosamine-6-phosphate synthase</fullName>
    </alternativeName>
    <alternativeName>
        <fullName evidence="10">Hexosephosphate aminotransferase</fullName>
    </alternativeName>
    <alternativeName>
        <fullName evidence="10">L-glutamine--D-fructose-6-phosphate amidotransferase</fullName>
    </alternativeName>
</protein>
<dbReference type="Gene3D" id="3.40.50.10490">
    <property type="entry name" value="Glucose-6-phosphate isomerase like protein, domain 1"/>
    <property type="match status" value="2"/>
</dbReference>
<keyword evidence="14" id="KW-1185">Reference proteome</keyword>
<keyword evidence="5 10" id="KW-0963">Cytoplasm</keyword>
<comment type="function">
    <text evidence="10">Catalyzes the first step in hexosamine metabolism, converting fructose-6P into glucosamine-6P using glutamine as a nitrogen source.</text>
</comment>
<dbReference type="GO" id="GO:0046349">
    <property type="term" value="P:amino sugar biosynthetic process"/>
    <property type="evidence" value="ECO:0007669"/>
    <property type="project" value="UniProtKB-ARBA"/>
</dbReference>
<keyword evidence="9" id="KW-0315">Glutamine amidotransferase</keyword>
<dbReference type="OrthoDB" id="9761808at2"/>
<dbReference type="InterPro" id="IPR005855">
    <property type="entry name" value="GFAT"/>
</dbReference>
<feature type="initiator methionine" description="Removed" evidence="10">
    <location>
        <position position="1"/>
    </location>
</feature>
<dbReference type="NCBIfam" id="NF001484">
    <property type="entry name" value="PRK00331.1"/>
    <property type="match status" value="1"/>
</dbReference>
<evidence type="ECO:0000256" key="5">
    <source>
        <dbReference type="ARBA" id="ARBA00022490"/>
    </source>
</evidence>
<dbReference type="GO" id="GO:0004360">
    <property type="term" value="F:glutamine-fructose-6-phosphate transaminase (isomerizing) activity"/>
    <property type="evidence" value="ECO:0007669"/>
    <property type="project" value="UniProtKB-UniRule"/>
</dbReference>
<accession>A0A1H1T1I3</accession>
<sequence length="614" mass="66489">MCGIVGYVGHQQARDVVIEGLRRLEYRGYDSAGIAVIDSGTIASDKRAGKLANLEQALAEHPLPPSSTGIGHTRWATHGAPTDLNAHPHQGQKGRVALVHNGIIENFRPLRAELEAAGHSMLSATDTEIAAHVLETELLRTDDLTLAMQAACRQLEGAFTLVAVDAEDPSRVVAARRNSPLVVGLGEGENFLGSDVAAFIEHTREALELGQDQVVTITADGVEVTDFDGNAAEGKRYHVDWDLSAAKKDGFDWFMRKEIFEQPRAVGDALLGRHSGDGQLQLDELRLSEHDLRQVDKIVIIGCGTANYAGLVAKYAIEHWTRIPCEVELAHEFRYRDPILTSNTLVVAISQSGETADTLMAVRYARLQKAKVLAICNTNGSTIPRESDAVIYTHAGPEIGVASTKGFLTQLVACYVLGLYLAQVRATKFGDEIAAVVHELEKMPAHVQQVLDGAEAVYALARKHAGTRSVLFLGRHAGFPVALEGALKLKELAYIHAEGFAAGELKHGPIALIEEGLPVFCVMPPQGRDQLHDKMVSAIQEIRARGAHTLVLVEEGDDDVDDYADEIIRLPVVPTLLQPILATVPLQLFACELATVMGHDVDQPRNLAKSVTVE</sequence>
<evidence type="ECO:0000259" key="12">
    <source>
        <dbReference type="PROSITE" id="PS51464"/>
    </source>
</evidence>
<dbReference type="FunFam" id="3.40.50.10490:FF:000001">
    <property type="entry name" value="Glutamine--fructose-6-phosphate aminotransferase [isomerizing]"/>
    <property type="match status" value="1"/>
</dbReference>
<dbReference type="GO" id="GO:0006002">
    <property type="term" value="P:fructose 6-phosphate metabolic process"/>
    <property type="evidence" value="ECO:0007669"/>
    <property type="project" value="TreeGrafter"/>
</dbReference>
<feature type="domain" description="SIS" evidence="12">
    <location>
        <begin position="288"/>
        <end position="427"/>
    </location>
</feature>
<dbReference type="EMBL" id="LT629757">
    <property type="protein sequence ID" value="SDS54021.1"/>
    <property type="molecule type" value="Genomic_DNA"/>
</dbReference>
<evidence type="ECO:0000256" key="2">
    <source>
        <dbReference type="ARBA" id="ARBA00004496"/>
    </source>
</evidence>
<comment type="catalytic activity">
    <reaction evidence="1 10">
        <text>D-fructose 6-phosphate + L-glutamine = D-glucosamine 6-phosphate + L-glutamate</text>
        <dbReference type="Rhea" id="RHEA:13237"/>
        <dbReference type="ChEBI" id="CHEBI:29985"/>
        <dbReference type="ChEBI" id="CHEBI:58359"/>
        <dbReference type="ChEBI" id="CHEBI:58725"/>
        <dbReference type="ChEBI" id="CHEBI:61527"/>
        <dbReference type="EC" id="2.6.1.16"/>
    </reaction>
</comment>
<evidence type="ECO:0000256" key="6">
    <source>
        <dbReference type="ARBA" id="ARBA00022576"/>
    </source>
</evidence>
<dbReference type="EC" id="2.6.1.16" evidence="3 10"/>
<name>A0A1H1T1I3_9ACTN</name>
<dbReference type="NCBIfam" id="TIGR01135">
    <property type="entry name" value="glmS"/>
    <property type="match status" value="1"/>
</dbReference>
<evidence type="ECO:0000256" key="4">
    <source>
        <dbReference type="ARBA" id="ARBA00016090"/>
    </source>
</evidence>
<dbReference type="InterPro" id="IPR035490">
    <property type="entry name" value="GlmS/FrlB_SIS"/>
</dbReference>
<dbReference type="PROSITE" id="PS51464">
    <property type="entry name" value="SIS"/>
    <property type="match status" value="2"/>
</dbReference>
<evidence type="ECO:0000256" key="1">
    <source>
        <dbReference type="ARBA" id="ARBA00001031"/>
    </source>
</evidence>
<dbReference type="CDD" id="cd05008">
    <property type="entry name" value="SIS_GlmS_GlmD_1"/>
    <property type="match status" value="1"/>
</dbReference>
<feature type="active site" description="For Fru-6P isomerization activity" evidence="10">
    <location>
        <position position="609"/>
    </location>
</feature>
<dbReference type="CDD" id="cd05009">
    <property type="entry name" value="SIS_GlmS_GlmD_2"/>
    <property type="match status" value="1"/>
</dbReference>
<dbReference type="RefSeq" id="WP_091729287.1">
    <property type="nucleotide sequence ID" value="NZ_LT629757.1"/>
</dbReference>
<dbReference type="InterPro" id="IPR029055">
    <property type="entry name" value="Ntn_hydrolases_N"/>
</dbReference>
<evidence type="ECO:0000256" key="10">
    <source>
        <dbReference type="HAMAP-Rule" id="MF_00164"/>
    </source>
</evidence>
<feature type="domain" description="SIS" evidence="12">
    <location>
        <begin position="456"/>
        <end position="604"/>
    </location>
</feature>
<dbReference type="Pfam" id="PF01380">
    <property type="entry name" value="SIS"/>
    <property type="match status" value="2"/>
</dbReference>
<evidence type="ECO:0000313" key="13">
    <source>
        <dbReference type="EMBL" id="SDS54021.1"/>
    </source>
</evidence>
<dbReference type="GO" id="GO:0097367">
    <property type="term" value="F:carbohydrate derivative binding"/>
    <property type="evidence" value="ECO:0007669"/>
    <property type="project" value="InterPro"/>
</dbReference>
<dbReference type="SUPFAM" id="SSF56235">
    <property type="entry name" value="N-terminal nucleophile aminohydrolases (Ntn hydrolases)"/>
    <property type="match status" value="1"/>
</dbReference>
<comment type="subunit">
    <text evidence="10">Homodimer.</text>
</comment>
<proteinExistence type="inferred from homology"/>
<keyword evidence="6 10" id="KW-0032">Aminotransferase</keyword>
<dbReference type="Pfam" id="PF13522">
    <property type="entry name" value="GATase_6"/>
    <property type="match status" value="1"/>
</dbReference>
<dbReference type="GO" id="GO:0005829">
    <property type="term" value="C:cytosol"/>
    <property type="evidence" value="ECO:0007669"/>
    <property type="project" value="TreeGrafter"/>
</dbReference>
<feature type="domain" description="Glutamine amidotransferase type-2" evidence="11">
    <location>
        <begin position="2"/>
        <end position="220"/>
    </location>
</feature>
<dbReference type="STRING" id="642780.SAMN04488570_2110"/>
<evidence type="ECO:0000256" key="8">
    <source>
        <dbReference type="ARBA" id="ARBA00022737"/>
    </source>
</evidence>
<dbReference type="GO" id="GO:0006487">
    <property type="term" value="P:protein N-linked glycosylation"/>
    <property type="evidence" value="ECO:0007669"/>
    <property type="project" value="TreeGrafter"/>
</dbReference>
<reference evidence="14" key="1">
    <citation type="submission" date="2016-10" db="EMBL/GenBank/DDBJ databases">
        <authorList>
            <person name="Varghese N."/>
            <person name="Submissions S."/>
        </authorList>
    </citation>
    <scope>NUCLEOTIDE SEQUENCE [LARGE SCALE GENOMIC DNA]</scope>
    <source>
        <strain evidence="14">DSM 22127</strain>
    </source>
</reference>
<organism evidence="13 14">
    <name type="scientific">Nocardioides scoriae</name>
    <dbReference type="NCBI Taxonomy" id="642780"/>
    <lineage>
        <taxon>Bacteria</taxon>
        <taxon>Bacillati</taxon>
        <taxon>Actinomycetota</taxon>
        <taxon>Actinomycetes</taxon>
        <taxon>Propionibacteriales</taxon>
        <taxon>Nocardioidaceae</taxon>
        <taxon>Nocardioides</taxon>
    </lineage>
</organism>
<evidence type="ECO:0000256" key="7">
    <source>
        <dbReference type="ARBA" id="ARBA00022679"/>
    </source>
</evidence>
<dbReference type="Gene3D" id="3.60.20.10">
    <property type="entry name" value="Glutamine Phosphoribosylpyrophosphate, subunit 1, domain 1"/>
    <property type="match status" value="1"/>
</dbReference>
<dbReference type="GO" id="GO:0005975">
    <property type="term" value="P:carbohydrate metabolic process"/>
    <property type="evidence" value="ECO:0007669"/>
    <property type="project" value="UniProtKB-UniRule"/>
</dbReference>
<dbReference type="HAMAP" id="MF_00164">
    <property type="entry name" value="GlmS"/>
    <property type="match status" value="1"/>
</dbReference>
<gene>
    <name evidence="10" type="primary">glmS</name>
    <name evidence="13" type="ORF">SAMN04488570_2110</name>
</gene>
<dbReference type="PANTHER" id="PTHR10937">
    <property type="entry name" value="GLUCOSAMINE--FRUCTOSE-6-PHOSPHATE AMINOTRANSFERASE, ISOMERIZING"/>
    <property type="match status" value="1"/>
</dbReference>
<dbReference type="CDD" id="cd00714">
    <property type="entry name" value="GFAT"/>
    <property type="match status" value="1"/>
</dbReference>
<keyword evidence="8" id="KW-0677">Repeat</keyword>
<dbReference type="FunFam" id="3.40.50.10490:FF:000002">
    <property type="entry name" value="Glutamine--fructose-6-phosphate aminotransferase [isomerizing]"/>
    <property type="match status" value="1"/>
</dbReference>
<dbReference type="InterPro" id="IPR047084">
    <property type="entry name" value="GFAT_N"/>
</dbReference>
<dbReference type="InterPro" id="IPR046348">
    <property type="entry name" value="SIS_dom_sf"/>
</dbReference>
<dbReference type="FunFam" id="3.60.20.10:FF:000006">
    <property type="entry name" value="Glutamine--fructose-6-phosphate aminotransferase [isomerizing]"/>
    <property type="match status" value="1"/>
</dbReference>
<dbReference type="InterPro" id="IPR001347">
    <property type="entry name" value="SIS_dom"/>
</dbReference>
<dbReference type="InterPro" id="IPR035466">
    <property type="entry name" value="GlmS/AgaS_SIS"/>
</dbReference>
<dbReference type="AlphaFoldDB" id="A0A1H1T1I3"/>
<evidence type="ECO:0000313" key="14">
    <source>
        <dbReference type="Proteomes" id="UP000198859"/>
    </source>
</evidence>
<dbReference type="Proteomes" id="UP000198859">
    <property type="component" value="Chromosome I"/>
</dbReference>